<dbReference type="Proteomes" id="UP001221519">
    <property type="component" value="Chromosome"/>
</dbReference>
<dbReference type="Proteomes" id="UP001220962">
    <property type="component" value="Chromosome"/>
</dbReference>
<dbReference type="InterPro" id="IPR014198">
    <property type="entry name" value="Spore_III_AB"/>
</dbReference>
<accession>A0AAX3MVN7</accession>
<reference evidence="1 4" key="1">
    <citation type="submission" date="2023-02" db="EMBL/GenBank/DDBJ databases">
        <title>Pathogen: clinical or host-associated sample.</title>
        <authorList>
            <person name="Hergert J."/>
            <person name="Casey R."/>
            <person name="Wagner J."/>
            <person name="Young E.L."/>
            <person name="Oakeson K.F."/>
        </authorList>
    </citation>
    <scope>NUCLEOTIDE SEQUENCE</scope>
    <source>
        <strain evidence="2 4">2022CK-00829</strain>
        <strain evidence="1">2022CK-00830</strain>
    </source>
</reference>
<evidence type="ECO:0000313" key="3">
    <source>
        <dbReference type="Proteomes" id="UP001220962"/>
    </source>
</evidence>
<evidence type="ECO:0000313" key="4">
    <source>
        <dbReference type="Proteomes" id="UP001221519"/>
    </source>
</evidence>
<sequence length="172" mass="19346">MLKLIGSVLILLSGTLAGFYQANQFASRPKQIRELTLMLQRLLTEINYSYRPLAEALSQIGKQASEPLGRLFISAADHMNSSQGLSAQESFQHAMNRYWSQTAMKQPEKEAIRQLSFSLGTSDREEQNKHITLAIQQLNHEEASARNDQIKYEKMSRSLGLLVGALIVILIL</sequence>
<dbReference type="AlphaFoldDB" id="A0AAX3MVN7"/>
<dbReference type="EMBL" id="CP118108">
    <property type="protein sequence ID" value="WDI01047.1"/>
    <property type="molecule type" value="Genomic_DNA"/>
</dbReference>
<dbReference type="PIRSF" id="PIRSF021435">
    <property type="entry name" value="SpoIIIAB"/>
    <property type="match status" value="1"/>
</dbReference>
<name>A0AAX3MVN7_9BACL</name>
<organism evidence="1 3">
    <name type="scientific">Paenibacillus urinalis</name>
    <dbReference type="NCBI Taxonomy" id="521520"/>
    <lineage>
        <taxon>Bacteria</taxon>
        <taxon>Bacillati</taxon>
        <taxon>Bacillota</taxon>
        <taxon>Bacilli</taxon>
        <taxon>Bacillales</taxon>
        <taxon>Paenibacillaceae</taxon>
        <taxon>Paenibacillus</taxon>
    </lineage>
</organism>
<gene>
    <name evidence="1" type="primary">spoIIIAB</name>
    <name evidence="1" type="ORF">PUW23_17590</name>
    <name evidence="2" type="ORF">PUW25_17430</name>
</gene>
<dbReference type="RefSeq" id="WP_274337337.1">
    <property type="nucleotide sequence ID" value="NZ_CP118101.1"/>
</dbReference>
<evidence type="ECO:0000313" key="2">
    <source>
        <dbReference type="EMBL" id="WDI01047.1"/>
    </source>
</evidence>
<protein>
    <submittedName>
        <fullName evidence="1">Stage III sporulation protein SpoIIIAB</fullName>
    </submittedName>
</protein>
<keyword evidence="4" id="KW-1185">Reference proteome</keyword>
<dbReference type="EMBL" id="CP118101">
    <property type="protein sequence ID" value="WDH81332.1"/>
    <property type="molecule type" value="Genomic_DNA"/>
</dbReference>
<dbReference type="NCBIfam" id="TIGR02833">
    <property type="entry name" value="spore_III_AB"/>
    <property type="match status" value="1"/>
</dbReference>
<proteinExistence type="predicted"/>
<dbReference type="Pfam" id="PF09548">
    <property type="entry name" value="Spore_III_AB"/>
    <property type="match status" value="1"/>
</dbReference>
<evidence type="ECO:0000313" key="1">
    <source>
        <dbReference type="EMBL" id="WDH81332.1"/>
    </source>
</evidence>